<dbReference type="Proteomes" id="UP000236546">
    <property type="component" value="Unassembled WGS sequence"/>
</dbReference>
<reference evidence="2 3" key="1">
    <citation type="submission" date="2017-02" db="EMBL/GenBank/DDBJ databases">
        <title>Genomes of Trichoderma spp. with biocontrol activity.</title>
        <authorList>
            <person name="Gardiner D."/>
            <person name="Kazan K."/>
            <person name="Vos C."/>
            <person name="Harvey P."/>
        </authorList>
    </citation>
    <scope>NUCLEOTIDE SEQUENCE [LARGE SCALE GENOMIC DNA]</scope>
    <source>
        <strain evidence="2 3">A5MH</strain>
    </source>
</reference>
<sequence>MKVLSFVALLFATAKAAHGQAIPTFPDAEVQTTGWNSSFKFSKEQIQHGQPSPELASSLEVILNFDRSQLANGGPSQDRWCDTIAGGPQVFLPWIAHYIGGVYPDFELSDWLSPLGNARLELLN</sequence>
<accession>A0A2K0SZT5</accession>
<feature type="signal peptide" evidence="1">
    <location>
        <begin position="1"/>
        <end position="19"/>
    </location>
</feature>
<proteinExistence type="predicted"/>
<evidence type="ECO:0000313" key="2">
    <source>
        <dbReference type="EMBL" id="PNP38785.1"/>
    </source>
</evidence>
<gene>
    <name evidence="2" type="ORF">TGAMA5MH_09008</name>
</gene>
<evidence type="ECO:0000256" key="1">
    <source>
        <dbReference type="SAM" id="SignalP"/>
    </source>
</evidence>
<protein>
    <submittedName>
        <fullName evidence="2">Uncharacterized protein</fullName>
    </submittedName>
</protein>
<feature type="chain" id="PRO_5014393180" evidence="1">
    <location>
        <begin position="20"/>
        <end position="124"/>
    </location>
</feature>
<dbReference type="EMBL" id="MTYH01000098">
    <property type="protein sequence ID" value="PNP38785.1"/>
    <property type="molecule type" value="Genomic_DNA"/>
</dbReference>
<evidence type="ECO:0000313" key="3">
    <source>
        <dbReference type="Proteomes" id="UP000236546"/>
    </source>
</evidence>
<name>A0A2K0SZT5_9HYPO</name>
<keyword evidence="1" id="KW-0732">Signal</keyword>
<comment type="caution">
    <text evidence="2">The sequence shown here is derived from an EMBL/GenBank/DDBJ whole genome shotgun (WGS) entry which is preliminary data.</text>
</comment>
<organism evidence="2 3">
    <name type="scientific">Trichoderma gamsii</name>
    <dbReference type="NCBI Taxonomy" id="398673"/>
    <lineage>
        <taxon>Eukaryota</taxon>
        <taxon>Fungi</taxon>
        <taxon>Dikarya</taxon>
        <taxon>Ascomycota</taxon>
        <taxon>Pezizomycotina</taxon>
        <taxon>Sordariomycetes</taxon>
        <taxon>Hypocreomycetidae</taxon>
        <taxon>Hypocreales</taxon>
        <taxon>Hypocreaceae</taxon>
        <taxon>Trichoderma</taxon>
    </lineage>
</organism>
<dbReference type="AlphaFoldDB" id="A0A2K0SZT5"/>